<dbReference type="AlphaFoldDB" id="A0A0E9S8J5"/>
<reference evidence="1" key="1">
    <citation type="submission" date="2014-11" db="EMBL/GenBank/DDBJ databases">
        <authorList>
            <person name="Amaro Gonzalez C."/>
        </authorList>
    </citation>
    <scope>NUCLEOTIDE SEQUENCE</scope>
</reference>
<sequence>MEIWAYHRLLHISNNPRPA</sequence>
<accession>A0A0E9S8J5</accession>
<reference evidence="1" key="2">
    <citation type="journal article" date="2015" name="Fish Shellfish Immunol.">
        <title>Early steps in the European eel (Anguilla anguilla)-Vibrio vulnificus interaction in the gills: Role of the RtxA13 toxin.</title>
        <authorList>
            <person name="Callol A."/>
            <person name="Pajuelo D."/>
            <person name="Ebbesson L."/>
            <person name="Teles M."/>
            <person name="MacKenzie S."/>
            <person name="Amaro C."/>
        </authorList>
    </citation>
    <scope>NUCLEOTIDE SEQUENCE</scope>
</reference>
<evidence type="ECO:0000313" key="1">
    <source>
        <dbReference type="EMBL" id="JAH36833.1"/>
    </source>
</evidence>
<dbReference type="EMBL" id="GBXM01071744">
    <property type="protein sequence ID" value="JAH36833.1"/>
    <property type="molecule type" value="Transcribed_RNA"/>
</dbReference>
<organism evidence="1">
    <name type="scientific">Anguilla anguilla</name>
    <name type="common">European freshwater eel</name>
    <name type="synonym">Muraena anguilla</name>
    <dbReference type="NCBI Taxonomy" id="7936"/>
    <lineage>
        <taxon>Eukaryota</taxon>
        <taxon>Metazoa</taxon>
        <taxon>Chordata</taxon>
        <taxon>Craniata</taxon>
        <taxon>Vertebrata</taxon>
        <taxon>Euteleostomi</taxon>
        <taxon>Actinopterygii</taxon>
        <taxon>Neopterygii</taxon>
        <taxon>Teleostei</taxon>
        <taxon>Anguilliformes</taxon>
        <taxon>Anguillidae</taxon>
        <taxon>Anguilla</taxon>
    </lineage>
</organism>
<proteinExistence type="predicted"/>
<protein>
    <submittedName>
        <fullName evidence="1">Uncharacterized protein</fullName>
    </submittedName>
</protein>
<name>A0A0E9S8J5_ANGAN</name>